<dbReference type="Proteomes" id="UP000322667">
    <property type="component" value="Chromosome D07"/>
</dbReference>
<evidence type="ECO:0000313" key="2">
    <source>
        <dbReference type="Proteomes" id="UP000322667"/>
    </source>
</evidence>
<dbReference type="EMBL" id="CM017629">
    <property type="protein sequence ID" value="TYH63985.1"/>
    <property type="molecule type" value="Genomic_DNA"/>
</dbReference>
<reference evidence="1 2" key="1">
    <citation type="submission" date="2019-07" db="EMBL/GenBank/DDBJ databases">
        <title>WGS assembly of Gossypium tomentosum.</title>
        <authorList>
            <person name="Chen Z.J."/>
            <person name="Sreedasyam A."/>
            <person name="Ando A."/>
            <person name="Song Q."/>
            <person name="De L."/>
            <person name="Hulse-Kemp A."/>
            <person name="Ding M."/>
            <person name="Ye W."/>
            <person name="Kirkbride R."/>
            <person name="Jenkins J."/>
            <person name="Plott C."/>
            <person name="Lovell J."/>
            <person name="Lin Y.-M."/>
            <person name="Vaughn R."/>
            <person name="Liu B."/>
            <person name="Li W."/>
            <person name="Simpson S."/>
            <person name="Scheffler B."/>
            <person name="Saski C."/>
            <person name="Grover C."/>
            <person name="Hu G."/>
            <person name="Conover J."/>
            <person name="Carlson J."/>
            <person name="Shu S."/>
            <person name="Boston L."/>
            <person name="Williams M."/>
            <person name="Peterson D."/>
            <person name="Mcgee K."/>
            <person name="Jones D."/>
            <person name="Wendel J."/>
            <person name="Stelly D."/>
            <person name="Grimwood J."/>
            <person name="Schmutz J."/>
        </authorList>
    </citation>
    <scope>NUCLEOTIDE SEQUENCE [LARGE SCALE GENOMIC DNA]</scope>
    <source>
        <strain evidence="1">7179.01</strain>
    </source>
</reference>
<keyword evidence="2" id="KW-1185">Reference proteome</keyword>
<gene>
    <name evidence="1" type="ORF">ES332_D07G234900v1</name>
</gene>
<organism evidence="1 2">
    <name type="scientific">Gossypium tomentosum</name>
    <name type="common">Hawaiian cotton</name>
    <name type="synonym">Gossypium sandvicense</name>
    <dbReference type="NCBI Taxonomy" id="34277"/>
    <lineage>
        <taxon>Eukaryota</taxon>
        <taxon>Viridiplantae</taxon>
        <taxon>Streptophyta</taxon>
        <taxon>Embryophyta</taxon>
        <taxon>Tracheophyta</taxon>
        <taxon>Spermatophyta</taxon>
        <taxon>Magnoliopsida</taxon>
        <taxon>eudicotyledons</taxon>
        <taxon>Gunneridae</taxon>
        <taxon>Pentapetalae</taxon>
        <taxon>rosids</taxon>
        <taxon>malvids</taxon>
        <taxon>Malvales</taxon>
        <taxon>Malvaceae</taxon>
        <taxon>Malvoideae</taxon>
        <taxon>Gossypium</taxon>
    </lineage>
</organism>
<dbReference type="AlphaFoldDB" id="A0A5D2KBN9"/>
<evidence type="ECO:0000313" key="1">
    <source>
        <dbReference type="EMBL" id="TYH63985.1"/>
    </source>
</evidence>
<protein>
    <submittedName>
        <fullName evidence="1">Uncharacterized protein</fullName>
    </submittedName>
</protein>
<proteinExistence type="predicted"/>
<sequence length="53" mass="5817">MEVFKLKIKISGSYIRSTHIVDGERREASSESVVGGISIQGYSVFLFIFCGSS</sequence>
<accession>A0A5D2KBN9</accession>
<name>A0A5D2KBN9_GOSTO</name>